<dbReference type="InterPro" id="IPR041539">
    <property type="entry name" value="CxC5"/>
</dbReference>
<reference evidence="2 3" key="1">
    <citation type="submission" date="2014-04" db="EMBL/GenBank/DDBJ databases">
        <authorList>
            <consortium name="DOE Joint Genome Institute"/>
            <person name="Kuo A."/>
            <person name="Gay G."/>
            <person name="Dore J."/>
            <person name="Kohler A."/>
            <person name="Nagy L.G."/>
            <person name="Floudas D."/>
            <person name="Copeland A."/>
            <person name="Barry K.W."/>
            <person name="Cichocki N."/>
            <person name="Veneault-Fourrey C."/>
            <person name="LaButti K."/>
            <person name="Lindquist E.A."/>
            <person name="Lipzen A."/>
            <person name="Lundell T."/>
            <person name="Morin E."/>
            <person name="Murat C."/>
            <person name="Sun H."/>
            <person name="Tunlid A."/>
            <person name="Henrissat B."/>
            <person name="Grigoriev I.V."/>
            <person name="Hibbett D.S."/>
            <person name="Martin F."/>
            <person name="Nordberg H.P."/>
            <person name="Cantor M.N."/>
            <person name="Hua S.X."/>
        </authorList>
    </citation>
    <scope>NUCLEOTIDE SEQUENCE [LARGE SCALE GENOMIC DNA]</scope>
    <source>
        <strain evidence="3">h7</strain>
    </source>
</reference>
<dbReference type="Proteomes" id="UP000053424">
    <property type="component" value="Unassembled WGS sequence"/>
</dbReference>
<organism evidence="2 3">
    <name type="scientific">Hebeloma cylindrosporum</name>
    <dbReference type="NCBI Taxonomy" id="76867"/>
    <lineage>
        <taxon>Eukaryota</taxon>
        <taxon>Fungi</taxon>
        <taxon>Dikarya</taxon>
        <taxon>Basidiomycota</taxon>
        <taxon>Agaricomycotina</taxon>
        <taxon>Agaricomycetes</taxon>
        <taxon>Agaricomycetidae</taxon>
        <taxon>Agaricales</taxon>
        <taxon>Agaricineae</taxon>
        <taxon>Hymenogastraceae</taxon>
        <taxon>Hebeloma</taxon>
    </lineage>
</organism>
<sequence>MSLEDFMALSAVHSSHFTPEILLKISAFITYAPRFKDDIILVQAADWPLDVAPPYLPQSISLLLANLCETSEEAIEMLWTFTKQIIWEYSCRAKEIDERFRLHGKDLGYQVLYPPSHLCMNSDCERAKKGLKLQKMEQTKAIFYTIDQGACPAWAVKLFCQDCKTSYHLNYRVHENKRYYYERDSPG</sequence>
<evidence type="ECO:0000259" key="1">
    <source>
        <dbReference type="Pfam" id="PF18718"/>
    </source>
</evidence>
<dbReference type="OrthoDB" id="3055037at2759"/>
<protein>
    <recommendedName>
        <fullName evidence="1">CxC5 like cysteine cluster associated with KDZ domain-containing protein</fullName>
    </recommendedName>
</protein>
<proteinExistence type="predicted"/>
<dbReference type="STRING" id="686832.A0A0C3BU96"/>
<dbReference type="Pfam" id="PF18718">
    <property type="entry name" value="CxC5"/>
    <property type="match status" value="1"/>
</dbReference>
<dbReference type="EMBL" id="KN831783">
    <property type="protein sequence ID" value="KIM40260.1"/>
    <property type="molecule type" value="Genomic_DNA"/>
</dbReference>
<accession>A0A0C3BU96</accession>
<evidence type="ECO:0000313" key="2">
    <source>
        <dbReference type="EMBL" id="KIM40260.1"/>
    </source>
</evidence>
<evidence type="ECO:0000313" key="3">
    <source>
        <dbReference type="Proteomes" id="UP000053424"/>
    </source>
</evidence>
<dbReference type="HOGENOM" id="CLU_074887_2_0_1"/>
<reference evidence="3" key="2">
    <citation type="submission" date="2015-01" db="EMBL/GenBank/DDBJ databases">
        <title>Evolutionary Origins and Diversification of the Mycorrhizal Mutualists.</title>
        <authorList>
            <consortium name="DOE Joint Genome Institute"/>
            <consortium name="Mycorrhizal Genomics Consortium"/>
            <person name="Kohler A."/>
            <person name="Kuo A."/>
            <person name="Nagy L.G."/>
            <person name="Floudas D."/>
            <person name="Copeland A."/>
            <person name="Barry K.W."/>
            <person name="Cichocki N."/>
            <person name="Veneault-Fourrey C."/>
            <person name="LaButti K."/>
            <person name="Lindquist E.A."/>
            <person name="Lipzen A."/>
            <person name="Lundell T."/>
            <person name="Morin E."/>
            <person name="Murat C."/>
            <person name="Riley R."/>
            <person name="Ohm R."/>
            <person name="Sun H."/>
            <person name="Tunlid A."/>
            <person name="Henrissat B."/>
            <person name="Grigoriev I.V."/>
            <person name="Hibbett D.S."/>
            <person name="Martin F."/>
        </authorList>
    </citation>
    <scope>NUCLEOTIDE SEQUENCE [LARGE SCALE GENOMIC DNA]</scope>
    <source>
        <strain evidence="3">h7</strain>
    </source>
</reference>
<feature type="domain" description="CxC5 like cysteine cluster associated with KDZ" evidence="1">
    <location>
        <begin position="109"/>
        <end position="184"/>
    </location>
</feature>
<name>A0A0C3BU96_HEBCY</name>
<keyword evidence="3" id="KW-1185">Reference proteome</keyword>
<gene>
    <name evidence="2" type="ORF">M413DRAFT_413790</name>
</gene>
<dbReference type="AlphaFoldDB" id="A0A0C3BU96"/>